<organism evidence="1">
    <name type="scientific">marine sediment metagenome</name>
    <dbReference type="NCBI Taxonomy" id="412755"/>
    <lineage>
        <taxon>unclassified sequences</taxon>
        <taxon>metagenomes</taxon>
        <taxon>ecological metagenomes</taxon>
    </lineage>
</organism>
<sequence>MEAKVVRDPVYGYMRLDPVPSQAELDQYYRDEYFEQVKKGDRAPTMRQQLVGGSEAALDLDWLNKTLYADIADVLSKHTWRGNRLLDIGSGTGAFLLYAAGQGWNAVSVEPSTDGVPMSAGSEKVPVHHMTLAEFARFQPSPFDVITLLNVLEHVPDPFATLMTVKKLLRLQGGVLCIRVPNDFSSLQGRAVAALGVRRWWITSPDHVNYFSFTSLRSLLEVVGLEIVHETTDFPMELFLLAGDNNYIDDPEVGAECHKMRRSLELAIPAEMRRRIYCKLAENGVGRSCIVFARVKTGVSE</sequence>
<protein>
    <recommendedName>
        <fullName evidence="2">Methyltransferase type 12 domain-containing protein</fullName>
    </recommendedName>
</protein>
<evidence type="ECO:0000313" key="1">
    <source>
        <dbReference type="EMBL" id="KKN72340.1"/>
    </source>
</evidence>
<evidence type="ECO:0008006" key="2">
    <source>
        <dbReference type="Google" id="ProtNLM"/>
    </source>
</evidence>
<dbReference type="PANTHER" id="PTHR43861">
    <property type="entry name" value="TRANS-ACONITATE 2-METHYLTRANSFERASE-RELATED"/>
    <property type="match status" value="1"/>
</dbReference>
<reference evidence="1" key="1">
    <citation type="journal article" date="2015" name="Nature">
        <title>Complex archaea that bridge the gap between prokaryotes and eukaryotes.</title>
        <authorList>
            <person name="Spang A."/>
            <person name="Saw J.H."/>
            <person name="Jorgensen S.L."/>
            <person name="Zaremba-Niedzwiedzka K."/>
            <person name="Martijn J."/>
            <person name="Lind A.E."/>
            <person name="van Eijk R."/>
            <person name="Schleper C."/>
            <person name="Guy L."/>
            <person name="Ettema T.J."/>
        </authorList>
    </citation>
    <scope>NUCLEOTIDE SEQUENCE</scope>
</reference>
<dbReference type="SUPFAM" id="SSF53335">
    <property type="entry name" value="S-adenosyl-L-methionine-dependent methyltransferases"/>
    <property type="match status" value="1"/>
</dbReference>
<accession>A0A0F9STP9</accession>
<dbReference type="InterPro" id="IPR029063">
    <property type="entry name" value="SAM-dependent_MTases_sf"/>
</dbReference>
<proteinExistence type="predicted"/>
<dbReference type="CDD" id="cd02440">
    <property type="entry name" value="AdoMet_MTases"/>
    <property type="match status" value="1"/>
</dbReference>
<dbReference type="AlphaFoldDB" id="A0A0F9STP9"/>
<dbReference type="Gene3D" id="3.40.50.150">
    <property type="entry name" value="Vaccinia Virus protein VP39"/>
    <property type="match status" value="1"/>
</dbReference>
<dbReference type="Pfam" id="PF13489">
    <property type="entry name" value="Methyltransf_23"/>
    <property type="match status" value="1"/>
</dbReference>
<gene>
    <name evidence="1" type="ORF">LCGC14_0411670</name>
</gene>
<dbReference type="EMBL" id="LAZR01000364">
    <property type="protein sequence ID" value="KKN72340.1"/>
    <property type="molecule type" value="Genomic_DNA"/>
</dbReference>
<comment type="caution">
    <text evidence="1">The sequence shown here is derived from an EMBL/GenBank/DDBJ whole genome shotgun (WGS) entry which is preliminary data.</text>
</comment>
<name>A0A0F9STP9_9ZZZZ</name>